<sequence>MPASKAFASSPFCAFLATRFPLYTSPEIKSWIRLPMASGRTLVSWRLSAACVVA</sequence>
<accession>A0A834RPW0</accession>
<dbReference type="RefSeq" id="XP_065960403.1">
    <property type="nucleotide sequence ID" value="XM_066109481.1"/>
</dbReference>
<reference evidence="1" key="1">
    <citation type="journal article" date="2018" name="BMC Genomics">
        <title>Comparative genomics of the wheat fungal pathogen Pyrenophora tritici-repentis reveals chromosomal variations and genome plasticity.</title>
        <authorList>
            <person name="Moolhuijzen P."/>
            <person name="See P.T."/>
            <person name="Hane J.K."/>
            <person name="Shi G."/>
            <person name="Liu Z."/>
            <person name="Oliver R.P."/>
            <person name="Moffat C.S."/>
        </authorList>
    </citation>
    <scope>NUCLEOTIDE SEQUENCE [LARGE SCALE GENOMIC DNA]</scope>
    <source>
        <strain evidence="1">M4</strain>
    </source>
</reference>
<organism evidence="1 2">
    <name type="scientific">Pyrenophora tritici-repentis</name>
    <dbReference type="NCBI Taxonomy" id="45151"/>
    <lineage>
        <taxon>Eukaryota</taxon>
        <taxon>Fungi</taxon>
        <taxon>Dikarya</taxon>
        <taxon>Ascomycota</taxon>
        <taxon>Pezizomycotina</taxon>
        <taxon>Dothideomycetes</taxon>
        <taxon>Pleosporomycetidae</taxon>
        <taxon>Pleosporales</taxon>
        <taxon>Pleosporineae</taxon>
        <taxon>Pleosporaceae</taxon>
        <taxon>Pyrenophora</taxon>
    </lineage>
</organism>
<evidence type="ECO:0000313" key="1">
    <source>
        <dbReference type="EMBL" id="KAF7567480.1"/>
    </source>
</evidence>
<proteinExistence type="predicted"/>
<dbReference type="AlphaFoldDB" id="A0A834RPW0"/>
<name>A0A834RPW0_9PLEO</name>
<evidence type="ECO:0000313" key="2">
    <source>
        <dbReference type="Proteomes" id="UP000245464"/>
    </source>
</evidence>
<dbReference type="KEGG" id="ptrr:90957756"/>
<dbReference type="EMBL" id="NQIK02000008">
    <property type="protein sequence ID" value="KAF7567480.1"/>
    <property type="molecule type" value="Genomic_DNA"/>
</dbReference>
<protein>
    <submittedName>
        <fullName evidence="1">Uncharacterized protein</fullName>
    </submittedName>
</protein>
<comment type="caution">
    <text evidence="1">The sequence shown here is derived from an EMBL/GenBank/DDBJ whole genome shotgun (WGS) entry which is preliminary data.</text>
</comment>
<gene>
    <name evidence="1" type="ORF">PtrM4_140710</name>
</gene>
<dbReference type="GeneID" id="90957756"/>
<dbReference type="Proteomes" id="UP000245464">
    <property type="component" value="Chromosome 8"/>
</dbReference>